<gene>
    <name evidence="2" type="ORF">SPRI_6586</name>
</gene>
<name>A0A0M4DQ94_STRPR</name>
<sequence>MTPPPARTSGARRPGGAALAALGLAAPAENPSDASPHRFPDGGSWRTEIPSCEGPEVLAVVLKEAARLDLPVHRISQGSGVWMLSDDEITEMTGACAERGIELCLFTGPRGSWDIGASTRTESGGSGLRARGHDALAGCVEDALRATALGVRCLLVADEGVLWCLHRLRAQGVLPADTTFKVSALVGPVNPAAYAVHERLGADSVNVPSDLTLAHLTEIRRASAAPMDLYVEAPDDLGGYVRMYEAAELIRRGAPLYLKFGLSKAPGFYPYGAHMRDTMLASARERVRRGRLTLDLLARLGADGGMSPLGSRLPGPLHRFPVTDLPGTGPSVTGPAVTDPPVTDLATASPAVVPSPKD</sequence>
<dbReference type="EMBL" id="CP011340">
    <property type="protein sequence ID" value="ALC24892.1"/>
    <property type="molecule type" value="Genomic_DNA"/>
</dbReference>
<evidence type="ECO:0000313" key="2">
    <source>
        <dbReference type="EMBL" id="ALC24892.1"/>
    </source>
</evidence>
<feature type="region of interest" description="Disordered" evidence="1">
    <location>
        <begin position="321"/>
        <end position="358"/>
    </location>
</feature>
<evidence type="ECO:0000313" key="3">
    <source>
        <dbReference type="Proteomes" id="UP000060513"/>
    </source>
</evidence>
<dbReference type="Proteomes" id="UP000060513">
    <property type="component" value="Chromosome"/>
</dbReference>
<evidence type="ECO:0000256" key="1">
    <source>
        <dbReference type="SAM" id="MobiDB-lite"/>
    </source>
</evidence>
<proteinExistence type="predicted"/>
<feature type="region of interest" description="Disordered" evidence="1">
    <location>
        <begin position="27"/>
        <end position="50"/>
    </location>
</feature>
<accession>A0A0M4DQ94</accession>
<dbReference type="PATRIC" id="fig|38300.4.peg.6887"/>
<dbReference type="GeneID" id="97232368"/>
<organism evidence="2">
    <name type="scientific">Streptomyces pristinaespiralis</name>
    <dbReference type="NCBI Taxonomy" id="38300"/>
    <lineage>
        <taxon>Bacteria</taxon>
        <taxon>Bacillati</taxon>
        <taxon>Actinomycetota</taxon>
        <taxon>Actinomycetes</taxon>
        <taxon>Kitasatosporales</taxon>
        <taxon>Streptomycetaceae</taxon>
        <taxon>Streptomyces</taxon>
    </lineage>
</organism>
<reference evidence="2 3" key="1">
    <citation type="submission" date="2015-08" db="EMBL/GenBank/DDBJ databases">
        <title>Genome sequence of the pristinamycin over-producing bacterium Streptomyces pristinaespiralis HCCB10218.</title>
        <authorList>
            <person name="Tian J."/>
            <person name="Yang J."/>
            <person name="Li L."/>
            <person name="Ruan L."/>
            <person name="Wei W."/>
            <person name="Zheng G."/>
            <person name="Wei Z."/>
            <person name="Yang S."/>
            <person name="Ge M."/>
            <person name="Jiang W."/>
            <person name="Lu Y."/>
        </authorList>
    </citation>
    <scope>NUCLEOTIDE SEQUENCE [LARGE SCALE GENOMIC DNA]</scope>
    <source>
        <strain evidence="2 3">HCCB 10218</strain>
    </source>
</reference>
<protein>
    <submittedName>
        <fullName evidence="2">Peptidase U32 family protein</fullName>
    </submittedName>
</protein>
<dbReference type="KEGG" id="spri:SPRI_6586"/>
<dbReference type="AlphaFoldDB" id="A0A0M4DQ94"/>
<dbReference type="STRING" id="38300.SPRI_6586"/>
<dbReference type="RefSeq" id="WP_234020453.1">
    <property type="nucleotide sequence ID" value="NZ_CP011340.1"/>
</dbReference>